<keyword evidence="7 8" id="KW-0472">Membrane</keyword>
<evidence type="ECO:0000313" key="11">
    <source>
        <dbReference type="Ensembl" id="ENSOKIP00005063713.1"/>
    </source>
</evidence>
<dbReference type="InterPro" id="IPR003593">
    <property type="entry name" value="AAA+_ATPase"/>
</dbReference>
<dbReference type="FunFam" id="1.20.1560.10:FF:000215">
    <property type="entry name" value="ABC transporter B family member 4"/>
    <property type="match status" value="1"/>
</dbReference>
<dbReference type="PANTHER" id="PTHR43394:SF13">
    <property type="entry name" value="ANTIGEN PEPTIDE TRANSPORTER 1"/>
    <property type="match status" value="1"/>
</dbReference>
<evidence type="ECO:0000259" key="9">
    <source>
        <dbReference type="PROSITE" id="PS50893"/>
    </source>
</evidence>
<evidence type="ECO:0000256" key="5">
    <source>
        <dbReference type="ARBA" id="ARBA00022840"/>
    </source>
</evidence>
<dbReference type="FunFam" id="3.40.50.300:FF:000604">
    <property type="entry name" value="ABC transporter B family member 28"/>
    <property type="match status" value="1"/>
</dbReference>
<dbReference type="PROSITE" id="PS50929">
    <property type="entry name" value="ABC_TM1F"/>
    <property type="match status" value="1"/>
</dbReference>
<evidence type="ECO:0000259" key="10">
    <source>
        <dbReference type="PROSITE" id="PS50929"/>
    </source>
</evidence>
<reference evidence="11" key="1">
    <citation type="submission" date="2025-08" db="UniProtKB">
        <authorList>
            <consortium name="Ensembl"/>
        </authorList>
    </citation>
    <scope>IDENTIFICATION</scope>
</reference>
<protein>
    <submittedName>
        <fullName evidence="11">Transporter 1, ATP binding cassette subfamily B member</fullName>
    </submittedName>
</protein>
<dbReference type="GO" id="GO:0015421">
    <property type="term" value="F:ABC-type oligopeptide transporter activity"/>
    <property type="evidence" value="ECO:0007669"/>
    <property type="project" value="TreeGrafter"/>
</dbReference>
<dbReference type="InterPro" id="IPR036640">
    <property type="entry name" value="ABC1_TM_sf"/>
</dbReference>
<evidence type="ECO:0000256" key="6">
    <source>
        <dbReference type="ARBA" id="ARBA00022989"/>
    </source>
</evidence>
<dbReference type="Ensembl" id="ENSOKIT00005067722.1">
    <property type="protein sequence ID" value="ENSOKIP00005063713.1"/>
    <property type="gene ID" value="ENSOKIG00005027237.1"/>
</dbReference>
<reference evidence="11" key="2">
    <citation type="submission" date="2025-09" db="UniProtKB">
        <authorList>
            <consortium name="Ensembl"/>
        </authorList>
    </citation>
    <scope>IDENTIFICATION</scope>
</reference>
<keyword evidence="6 8" id="KW-1133">Transmembrane helix</keyword>
<dbReference type="InterPro" id="IPR027417">
    <property type="entry name" value="P-loop_NTPase"/>
</dbReference>
<feature type="transmembrane region" description="Helical" evidence="8">
    <location>
        <begin position="151"/>
        <end position="168"/>
    </location>
</feature>
<feature type="domain" description="ABC transporter" evidence="9">
    <location>
        <begin position="449"/>
        <end position="669"/>
    </location>
</feature>
<dbReference type="GeneTree" id="ENSGT00940000159023"/>
<dbReference type="GO" id="GO:0005524">
    <property type="term" value="F:ATP binding"/>
    <property type="evidence" value="ECO:0007669"/>
    <property type="project" value="UniProtKB-KW"/>
</dbReference>
<evidence type="ECO:0000256" key="1">
    <source>
        <dbReference type="ARBA" id="ARBA00004141"/>
    </source>
</evidence>
<dbReference type="GO" id="GO:0005737">
    <property type="term" value="C:cytoplasm"/>
    <property type="evidence" value="ECO:0007669"/>
    <property type="project" value="UniProtKB-ARBA"/>
</dbReference>
<accession>A0A8C7MM26</accession>
<name>A0A8C7MM26_ONCKI</name>
<dbReference type="SUPFAM" id="SSF90123">
    <property type="entry name" value="ABC transporter transmembrane region"/>
    <property type="match status" value="1"/>
</dbReference>
<dbReference type="GO" id="GO:0016020">
    <property type="term" value="C:membrane"/>
    <property type="evidence" value="ECO:0007669"/>
    <property type="project" value="UniProtKB-SubCell"/>
</dbReference>
<evidence type="ECO:0000256" key="8">
    <source>
        <dbReference type="SAM" id="Phobius"/>
    </source>
</evidence>
<dbReference type="Proteomes" id="UP000694557">
    <property type="component" value="Unassembled WGS sequence"/>
</dbReference>
<sequence>MPKMNFSPLLSLCMDVCVVQTVRLAQLSPLLLPHPLITLCGGSLLRAGLHLFLTFTFPGSPLWMSSFEGLQSMGVLCFHCPIYISLLWVCGQSILGQLWGWHSWQGGYCVTVVAWLYWTRYVPSLLTKPTKEPQKKTGASLEKLMGYMKPYIIRFGVVLSLVVISSLGEMPEAFTYAITVMSDYSHEVCAVCDLIYNITMCRIHTSIQRLGFQSVLKQEIAFFDKAQTGDLVSRITTDTNNMSESLSEKLSLLMWYFIRVTFHFIFMLNLSWKLSLFTAMGLPIIWVIPKIPGKWYQLGAKVQKSLAQANDVATETFSSMKTVRSFANKEGETESYRKRLEKTYSLNKEEAAAYAASTWTNSMSSLFLKVSILYYGGSLVTGGTVSSGDLVAFVLYELQFSSAVETVMSCYPSVMRAIGGSEKIFEYVDRQPHVPTEGTLAPQKLEGYVQFKNVIFTYSTRDDTPVLKALSLELRPGQITVLVGASGAGKSTCVRVILLDGQPLNSYKNQYLHNQISVVSQEPVLFARSGKGLDDATDEEMYQAAELDNAHKFISDLPNGYDTDAGEKGGQVSGGQKQHIAVARAPIRQPRILVLDDVTSNLDTESEHLVQQALLNDSNPCSVLLIAHKLSTVEKANHIVVLEEGKVLEEGGHVELLEKGGTYADMVNRQNTGFQRKEGEELNN</sequence>
<comment type="subcellular location">
    <subcellularLocation>
        <location evidence="1">Membrane</location>
        <topology evidence="1">Multi-pass membrane protein</topology>
    </subcellularLocation>
</comment>
<keyword evidence="12" id="KW-1185">Reference proteome</keyword>
<dbReference type="PANTHER" id="PTHR43394">
    <property type="entry name" value="ATP-DEPENDENT PERMEASE MDL1, MITOCHONDRIAL"/>
    <property type="match status" value="1"/>
</dbReference>
<dbReference type="Pfam" id="PF00664">
    <property type="entry name" value="ABC_membrane"/>
    <property type="match status" value="1"/>
</dbReference>
<evidence type="ECO:0000256" key="3">
    <source>
        <dbReference type="ARBA" id="ARBA00022692"/>
    </source>
</evidence>
<evidence type="ECO:0000256" key="7">
    <source>
        <dbReference type="ARBA" id="ARBA00023136"/>
    </source>
</evidence>
<organism evidence="11 12">
    <name type="scientific">Oncorhynchus kisutch</name>
    <name type="common">Coho salmon</name>
    <name type="synonym">Salmo kisutch</name>
    <dbReference type="NCBI Taxonomy" id="8019"/>
    <lineage>
        <taxon>Eukaryota</taxon>
        <taxon>Metazoa</taxon>
        <taxon>Chordata</taxon>
        <taxon>Craniata</taxon>
        <taxon>Vertebrata</taxon>
        <taxon>Euteleostomi</taxon>
        <taxon>Actinopterygii</taxon>
        <taxon>Neopterygii</taxon>
        <taxon>Teleostei</taxon>
        <taxon>Protacanthopterygii</taxon>
        <taxon>Salmoniformes</taxon>
        <taxon>Salmonidae</taxon>
        <taxon>Salmoninae</taxon>
        <taxon>Oncorhynchus</taxon>
    </lineage>
</organism>
<dbReference type="GO" id="GO:0016887">
    <property type="term" value="F:ATP hydrolysis activity"/>
    <property type="evidence" value="ECO:0007669"/>
    <property type="project" value="InterPro"/>
</dbReference>
<feature type="transmembrane region" description="Helical" evidence="8">
    <location>
        <begin position="76"/>
        <end position="95"/>
    </location>
</feature>
<dbReference type="PROSITE" id="PS50893">
    <property type="entry name" value="ABC_TRANSPORTER_2"/>
    <property type="match status" value="1"/>
</dbReference>
<gene>
    <name evidence="11" type="primary">TAP1</name>
    <name evidence="11" type="synonym">LOC109903718</name>
</gene>
<keyword evidence="2" id="KW-0813">Transport</keyword>
<keyword evidence="4" id="KW-0547">Nucleotide-binding</keyword>
<dbReference type="InterPro" id="IPR003439">
    <property type="entry name" value="ABC_transporter-like_ATP-bd"/>
</dbReference>
<evidence type="ECO:0000256" key="4">
    <source>
        <dbReference type="ARBA" id="ARBA00022741"/>
    </source>
</evidence>
<dbReference type="Gene3D" id="1.20.1560.10">
    <property type="entry name" value="ABC transporter type 1, transmembrane domain"/>
    <property type="match status" value="1"/>
</dbReference>
<dbReference type="Gene3D" id="3.40.50.300">
    <property type="entry name" value="P-loop containing nucleotide triphosphate hydrolases"/>
    <property type="match status" value="1"/>
</dbReference>
<dbReference type="SUPFAM" id="SSF52540">
    <property type="entry name" value="P-loop containing nucleoside triphosphate hydrolases"/>
    <property type="match status" value="1"/>
</dbReference>
<dbReference type="InterPro" id="IPR039421">
    <property type="entry name" value="Type_1_exporter"/>
</dbReference>
<feature type="transmembrane region" description="Helical" evidence="8">
    <location>
        <begin position="101"/>
        <end position="118"/>
    </location>
</feature>
<evidence type="ECO:0000313" key="12">
    <source>
        <dbReference type="Proteomes" id="UP000694557"/>
    </source>
</evidence>
<dbReference type="SMART" id="SM00382">
    <property type="entry name" value="AAA"/>
    <property type="match status" value="1"/>
</dbReference>
<keyword evidence="3 8" id="KW-0812">Transmembrane</keyword>
<dbReference type="AlphaFoldDB" id="A0A8C7MM26"/>
<evidence type="ECO:0000256" key="2">
    <source>
        <dbReference type="ARBA" id="ARBA00022448"/>
    </source>
</evidence>
<dbReference type="InterPro" id="IPR011527">
    <property type="entry name" value="ABC1_TM_dom"/>
</dbReference>
<keyword evidence="5" id="KW-0067">ATP-binding</keyword>
<proteinExistence type="predicted"/>
<dbReference type="Pfam" id="PF00005">
    <property type="entry name" value="ABC_tran"/>
    <property type="match status" value="1"/>
</dbReference>
<feature type="domain" description="ABC transmembrane type-1" evidence="10">
    <location>
        <begin position="194"/>
        <end position="416"/>
    </location>
</feature>